<name>A0A956SEJ3_UNCEI</name>
<dbReference type="GO" id="GO:0004252">
    <property type="term" value="F:serine-type endopeptidase activity"/>
    <property type="evidence" value="ECO:0007669"/>
    <property type="project" value="UniProtKB-UniRule"/>
</dbReference>
<dbReference type="PROSITE" id="PS00136">
    <property type="entry name" value="SUBTILASE_ASP"/>
    <property type="match status" value="1"/>
</dbReference>
<dbReference type="Pfam" id="PF13860">
    <property type="entry name" value="FlgD_ig"/>
    <property type="match status" value="1"/>
</dbReference>
<dbReference type="AlphaFoldDB" id="A0A956SEJ3"/>
<dbReference type="InterPro" id="IPR050131">
    <property type="entry name" value="Peptidase_S8_subtilisin-like"/>
</dbReference>
<evidence type="ECO:0000259" key="11">
    <source>
        <dbReference type="Pfam" id="PF13860"/>
    </source>
</evidence>
<feature type="domain" description="Peptidase S8/S53" evidence="10">
    <location>
        <begin position="208"/>
        <end position="497"/>
    </location>
</feature>
<organism evidence="12 13">
    <name type="scientific">Eiseniibacteriota bacterium</name>
    <dbReference type="NCBI Taxonomy" id="2212470"/>
    <lineage>
        <taxon>Bacteria</taxon>
        <taxon>Candidatus Eiseniibacteriota</taxon>
    </lineage>
</organism>
<dbReference type="EMBL" id="JAGQHS010000104">
    <property type="protein sequence ID" value="MCA9757536.1"/>
    <property type="molecule type" value="Genomic_DNA"/>
</dbReference>
<feature type="region of interest" description="Disordered" evidence="8">
    <location>
        <begin position="949"/>
        <end position="973"/>
    </location>
</feature>
<evidence type="ECO:0000256" key="7">
    <source>
        <dbReference type="RuleBase" id="RU003355"/>
    </source>
</evidence>
<keyword evidence="3 6" id="KW-0378">Hydrolase</keyword>
<dbReference type="InterPro" id="IPR023828">
    <property type="entry name" value="Peptidase_S8_Ser-AS"/>
</dbReference>
<keyword evidence="2 6" id="KW-0645">Protease</keyword>
<evidence type="ECO:0000256" key="6">
    <source>
        <dbReference type="PROSITE-ProRule" id="PRU01240"/>
    </source>
</evidence>
<evidence type="ECO:0000256" key="2">
    <source>
        <dbReference type="ARBA" id="ARBA00022670"/>
    </source>
</evidence>
<dbReference type="Gene3D" id="2.60.120.380">
    <property type="match status" value="1"/>
</dbReference>
<dbReference type="PROSITE" id="PS51892">
    <property type="entry name" value="SUBTILASE"/>
    <property type="match status" value="1"/>
</dbReference>
<feature type="active site" description="Charge relay system" evidence="5 6">
    <location>
        <position position="445"/>
    </location>
</feature>
<dbReference type="InterPro" id="IPR022398">
    <property type="entry name" value="Peptidase_S8_His-AS"/>
</dbReference>
<feature type="domain" description="FlgD/Vpr Ig-like" evidence="11">
    <location>
        <begin position="1099"/>
        <end position="1154"/>
    </location>
</feature>
<evidence type="ECO:0000256" key="1">
    <source>
        <dbReference type="ARBA" id="ARBA00011073"/>
    </source>
</evidence>
<evidence type="ECO:0000256" key="3">
    <source>
        <dbReference type="ARBA" id="ARBA00022801"/>
    </source>
</evidence>
<dbReference type="PROSITE" id="PS00138">
    <property type="entry name" value="SUBTILASE_SER"/>
    <property type="match status" value="1"/>
</dbReference>
<proteinExistence type="inferred from homology"/>
<dbReference type="PRINTS" id="PR00723">
    <property type="entry name" value="SUBTILISIN"/>
</dbReference>
<accession>A0A956SEJ3</accession>
<dbReference type="SUPFAM" id="SSF52743">
    <property type="entry name" value="Subtilisin-like"/>
    <property type="match status" value="1"/>
</dbReference>
<dbReference type="PANTHER" id="PTHR43806">
    <property type="entry name" value="PEPTIDASE S8"/>
    <property type="match status" value="1"/>
</dbReference>
<evidence type="ECO:0000259" key="10">
    <source>
        <dbReference type="Pfam" id="PF00082"/>
    </source>
</evidence>
<comment type="similarity">
    <text evidence="1 6 7">Belongs to the peptidase S8 family.</text>
</comment>
<reference evidence="12" key="2">
    <citation type="journal article" date="2021" name="Microbiome">
        <title>Successional dynamics and alternative stable states in a saline activated sludge microbial community over 9 years.</title>
        <authorList>
            <person name="Wang Y."/>
            <person name="Ye J."/>
            <person name="Ju F."/>
            <person name="Liu L."/>
            <person name="Boyd J.A."/>
            <person name="Deng Y."/>
            <person name="Parks D.H."/>
            <person name="Jiang X."/>
            <person name="Yin X."/>
            <person name="Woodcroft B.J."/>
            <person name="Tyson G.W."/>
            <person name="Hugenholtz P."/>
            <person name="Polz M.F."/>
            <person name="Zhang T."/>
        </authorList>
    </citation>
    <scope>NUCLEOTIDE SEQUENCE</scope>
    <source>
        <strain evidence="12">HKST-UBA02</strain>
    </source>
</reference>
<evidence type="ECO:0000256" key="5">
    <source>
        <dbReference type="PIRSR" id="PIRSR615500-1"/>
    </source>
</evidence>
<keyword evidence="4 6" id="KW-0720">Serine protease</keyword>
<reference evidence="12" key="1">
    <citation type="submission" date="2020-04" db="EMBL/GenBank/DDBJ databases">
        <authorList>
            <person name="Zhang T."/>
        </authorList>
    </citation>
    <scope>NUCLEOTIDE SEQUENCE</scope>
    <source>
        <strain evidence="12">HKST-UBA02</strain>
    </source>
</reference>
<feature type="compositionally biased region" description="Polar residues" evidence="8">
    <location>
        <begin position="378"/>
        <end position="388"/>
    </location>
</feature>
<dbReference type="SUPFAM" id="SSF89260">
    <property type="entry name" value="Collagen-binding domain"/>
    <property type="match status" value="1"/>
</dbReference>
<protein>
    <submittedName>
        <fullName evidence="12">S8 family serine peptidase</fullName>
    </submittedName>
</protein>
<gene>
    <name evidence="12" type="ORF">KDA27_17155</name>
</gene>
<dbReference type="Pfam" id="PF00082">
    <property type="entry name" value="Peptidase_S8"/>
    <property type="match status" value="1"/>
</dbReference>
<dbReference type="Proteomes" id="UP000739538">
    <property type="component" value="Unassembled WGS sequence"/>
</dbReference>
<sequence length="1173" mass="122637">MKQLDHLKRLAPWICLGGAALVAAPPAFANAPWLGPDAVDPATRPQFAPDRILVQLDSASAQAARAEIAIGNRTTSLPSIDALLSQVSATGVTVTHIPARNVSLAQSLGLDRWFTVEVPEGTNILEWTRRFEADPNVEQAGPDFIAYPAAVPNDTRYSLQWGHNNTAQMLDYCWGCGGHDSGSPVGTVGFDADAQLAWDGAQGYGSASVVIAIIDSGVDVDHPDLRLVTGYDYGDNDTNPDDNSAQPGHGTACAGVAAARANNALGVAGIAGGCSVMPLKVANSAGSMFFSSIQNALIHCGDNGVDVASMSLGAAISSDGPTDSAISYAYNAGVTILAATGNENASTISYPAINSLVIGVGAASPCGERKRSSSSSSEVNPGVNTDPNGYTCDGERWWGSNYGTNSQDAAGAVDLIAPTILPTTDIGGSGGYNSGDYDNWFNGTSCATPYAAGVAALVVSANPTFTPAQVRNALVTTCTDVTSVESGSGWDRYSGYGMINAAGAVGSSGGGGGNQEYSTLPYSTGFEGGLDVYWDTQSSASVGRIQTTSANTPHSGSSHLTMDCSTSGTYSQNEAWLHLDLSGESNVDLSFWWKEFGDETHSQDGVYFSNNGGASFVKVQDLNGASYTNNTWVQFNLDLDALASANGLSLSDQFVIKFQQYDNYPIATDGFAFDDISVTGGVANTVTLTAPNGGETFTSGTSTNVTWTSTGSIANVALDYSTNAGGSWTSIVASTTNDGSYSWTVPATATTQGRVRVSDASNSGVNDASNANFTIEVPSGGGYASLPYTTGFEGGLDSYWDTQSSNSFGRIQTTSANTPHSGTSHLTMDVTTNGNYAQNEAWLHLDLSGQSNVDLSFWWKDFGDETHTQDGIYFSSNGGTSFVKVYNLNGASYSNNTWRQFTIDVDALASSNGLSLTGTFVVKFQQYDNYAIATDGFAFDDIAVTSSGGGGGGGGITSETEPNGDSTTANGPISTGTAVSGTISSSADDDWFYFDVTSAGTVNISLAIGSSADLDWYLYNSSLTEVARGYTVNNPETGSYNAAAGRYYLRIDGYQGATSSYSVTVTGGLQLFALATRLDLPKAVELHTGAPNPFAQSTTMRFDLPKTTRVNIAIFDVSGRLVRTLVDREVDGGYHSIDWDGRDDLGKPVANGVYFTILQTPDRSSRTKTIRMQ</sequence>
<comment type="caution">
    <text evidence="12">The sequence shown here is derived from an EMBL/GenBank/DDBJ whole genome shotgun (WGS) entry which is preliminary data.</text>
</comment>
<evidence type="ECO:0000256" key="4">
    <source>
        <dbReference type="ARBA" id="ARBA00022825"/>
    </source>
</evidence>
<dbReference type="InterPro" id="IPR015500">
    <property type="entry name" value="Peptidase_S8_subtilisin-rel"/>
</dbReference>
<dbReference type="InterPro" id="IPR025965">
    <property type="entry name" value="FlgD/Vpr_Ig-like"/>
</dbReference>
<feature type="active site" description="Charge relay system" evidence="5 6">
    <location>
        <position position="215"/>
    </location>
</feature>
<feature type="chain" id="PRO_5037418454" evidence="9">
    <location>
        <begin position="30"/>
        <end position="1173"/>
    </location>
</feature>
<feature type="active site" description="Charge relay system" evidence="5 6">
    <location>
        <position position="249"/>
    </location>
</feature>
<feature type="region of interest" description="Disordered" evidence="8">
    <location>
        <begin position="369"/>
        <end position="388"/>
    </location>
</feature>
<evidence type="ECO:0000256" key="8">
    <source>
        <dbReference type="SAM" id="MobiDB-lite"/>
    </source>
</evidence>
<dbReference type="Gene3D" id="3.40.50.200">
    <property type="entry name" value="Peptidase S8/S53 domain"/>
    <property type="match status" value="1"/>
</dbReference>
<dbReference type="PROSITE" id="PS00137">
    <property type="entry name" value="SUBTILASE_HIS"/>
    <property type="match status" value="1"/>
</dbReference>
<dbReference type="InterPro" id="IPR023827">
    <property type="entry name" value="Peptidase_S8_Asp-AS"/>
</dbReference>
<evidence type="ECO:0000313" key="12">
    <source>
        <dbReference type="EMBL" id="MCA9757536.1"/>
    </source>
</evidence>
<dbReference type="InterPro" id="IPR000209">
    <property type="entry name" value="Peptidase_S8/S53_dom"/>
</dbReference>
<dbReference type="GO" id="GO:0006508">
    <property type="term" value="P:proteolysis"/>
    <property type="evidence" value="ECO:0007669"/>
    <property type="project" value="UniProtKB-KW"/>
</dbReference>
<dbReference type="PANTHER" id="PTHR43806:SF11">
    <property type="entry name" value="CEREVISIN-RELATED"/>
    <property type="match status" value="1"/>
</dbReference>
<evidence type="ECO:0000313" key="13">
    <source>
        <dbReference type="Proteomes" id="UP000739538"/>
    </source>
</evidence>
<keyword evidence="9" id="KW-0732">Signal</keyword>
<feature type="compositionally biased region" description="Polar residues" evidence="8">
    <location>
        <begin position="957"/>
        <end position="973"/>
    </location>
</feature>
<feature type="signal peptide" evidence="9">
    <location>
        <begin position="1"/>
        <end position="29"/>
    </location>
</feature>
<evidence type="ECO:0000256" key="9">
    <source>
        <dbReference type="SAM" id="SignalP"/>
    </source>
</evidence>
<dbReference type="InterPro" id="IPR036852">
    <property type="entry name" value="Peptidase_S8/S53_dom_sf"/>
</dbReference>
<dbReference type="Gene3D" id="2.60.40.4070">
    <property type="match status" value="1"/>
</dbReference>